<keyword evidence="2" id="KW-1185">Reference proteome</keyword>
<organism evidence="1 2">
    <name type="scientific">Stenotrophomonas phage BUCT627</name>
    <dbReference type="NCBI Taxonomy" id="2860377"/>
    <lineage>
        <taxon>Viruses</taxon>
        <taxon>Duplodnaviria</taxon>
        <taxon>Heunggongvirae</taxon>
        <taxon>Uroviricota</taxon>
        <taxon>Caudoviricetes</taxon>
        <taxon>Beaumontvirinae</taxon>
        <taxon>Bixiavirus</taxon>
        <taxon>Bixiavirus BUCT627</taxon>
    </lineage>
</organism>
<proteinExistence type="predicted"/>
<name>A0AC61N9W6_9CAUD</name>
<reference evidence="1" key="1">
    <citation type="submission" date="2021-06" db="EMBL/GenBank/DDBJ databases">
        <authorList>
            <person name="Tian F."/>
            <person name="Li J."/>
            <person name="Li F."/>
            <person name="Tong Y."/>
        </authorList>
    </citation>
    <scope>NUCLEOTIDE SEQUENCE</scope>
</reference>
<dbReference type="EMBL" id="MZ398240">
    <property type="protein sequence ID" value="QYC96637.1"/>
    <property type="molecule type" value="Genomic_DNA"/>
</dbReference>
<accession>A0AC61N9W6</accession>
<evidence type="ECO:0000313" key="2">
    <source>
        <dbReference type="Proteomes" id="UP000826192"/>
    </source>
</evidence>
<protein>
    <submittedName>
        <fullName evidence="1">Uncharacterized protein</fullName>
    </submittedName>
</protein>
<sequence>MIRFFQVLMLALLVFCVYGISKSVEVGKERSIRAR</sequence>
<evidence type="ECO:0000313" key="1">
    <source>
        <dbReference type="EMBL" id="QYC96637.1"/>
    </source>
</evidence>
<dbReference type="Proteomes" id="UP000826192">
    <property type="component" value="Segment"/>
</dbReference>